<organism evidence="2 3">
    <name type="scientific">Rhodococcus opacus RKJ300 = JCM 13270</name>
    <dbReference type="NCBI Taxonomy" id="1165867"/>
    <lineage>
        <taxon>Bacteria</taxon>
        <taxon>Bacillati</taxon>
        <taxon>Actinomycetota</taxon>
        <taxon>Actinomycetes</taxon>
        <taxon>Mycobacteriales</taxon>
        <taxon>Nocardiaceae</taxon>
        <taxon>Rhodococcus</taxon>
    </lineage>
</organism>
<dbReference type="PATRIC" id="fig|1165867.3.peg.4332"/>
<comment type="caution">
    <text evidence="2">The sequence shown here is derived from an EMBL/GenBank/DDBJ whole genome shotgun (WGS) entry which is preliminary data.</text>
</comment>
<feature type="compositionally biased region" description="Polar residues" evidence="1">
    <location>
        <begin position="20"/>
        <end position="31"/>
    </location>
</feature>
<evidence type="ECO:0000313" key="2">
    <source>
        <dbReference type="EMBL" id="EID77918.1"/>
    </source>
</evidence>
<dbReference type="AlphaFoldDB" id="I0WNF2"/>
<evidence type="ECO:0000313" key="3">
    <source>
        <dbReference type="Proteomes" id="UP000006447"/>
    </source>
</evidence>
<feature type="region of interest" description="Disordered" evidence="1">
    <location>
        <begin position="1"/>
        <end position="31"/>
    </location>
</feature>
<proteinExistence type="predicted"/>
<accession>I0WNF2</accession>
<reference evidence="2 3" key="1">
    <citation type="journal article" date="2012" name="J. Bacteriol.">
        <title>Draft genome sequence of the nitrophenol-degrading actinomycete Rhodococcus imtechensis RKJ300.</title>
        <authorList>
            <person name="Vikram S."/>
            <person name="Kumar S."/>
            <person name="Subramanian S."/>
            <person name="Raghava G.P."/>
        </authorList>
    </citation>
    <scope>NUCLEOTIDE SEQUENCE [LARGE SCALE GENOMIC DNA]</scope>
    <source>
        <strain evidence="2 3">RKJ300</strain>
    </source>
</reference>
<name>I0WNF2_RHOOP</name>
<sequence>MFRPPGRGGAVREAPPRVGQISTAASATQPDTRTAALAATHVDPVPDGRPMVASALGRRRKFGNRILLIAQDGIFQIGAWTGGVAGHRRLSGIRCSTTLCKDYVQGSPLHRAISH</sequence>
<gene>
    <name evidence="2" type="ORF">W59_21243</name>
</gene>
<protein>
    <submittedName>
        <fullName evidence="2">Uncharacterized protein</fullName>
    </submittedName>
</protein>
<dbReference type="EMBL" id="AJJH01000115">
    <property type="protein sequence ID" value="EID77918.1"/>
    <property type="molecule type" value="Genomic_DNA"/>
</dbReference>
<dbReference type="Proteomes" id="UP000006447">
    <property type="component" value="Unassembled WGS sequence"/>
</dbReference>
<evidence type="ECO:0000256" key="1">
    <source>
        <dbReference type="SAM" id="MobiDB-lite"/>
    </source>
</evidence>